<dbReference type="InterPro" id="IPR000209">
    <property type="entry name" value="Peptidase_S8/S53_dom"/>
</dbReference>
<evidence type="ECO:0000256" key="4">
    <source>
        <dbReference type="ARBA" id="ARBA00022825"/>
    </source>
</evidence>
<evidence type="ECO:0000256" key="2">
    <source>
        <dbReference type="ARBA" id="ARBA00022670"/>
    </source>
</evidence>
<dbReference type="InterPro" id="IPR015500">
    <property type="entry name" value="Peptidase_S8_subtilisin-rel"/>
</dbReference>
<dbReference type="PRINTS" id="PR00723">
    <property type="entry name" value="SUBTILISIN"/>
</dbReference>
<dbReference type="PROSITE" id="PS51892">
    <property type="entry name" value="SUBTILASE"/>
    <property type="match status" value="1"/>
</dbReference>
<keyword evidence="11" id="KW-1185">Reference proteome</keyword>
<evidence type="ECO:0000256" key="3">
    <source>
        <dbReference type="ARBA" id="ARBA00022801"/>
    </source>
</evidence>
<reference evidence="10 11" key="1">
    <citation type="submission" date="2024-09" db="EMBL/GenBank/DDBJ databases">
        <authorList>
            <person name="Sun Q."/>
            <person name="Mori K."/>
        </authorList>
    </citation>
    <scope>NUCLEOTIDE SEQUENCE [LARGE SCALE GENOMIC DNA]</scope>
    <source>
        <strain evidence="10 11">JCM 3324</strain>
    </source>
</reference>
<protein>
    <submittedName>
        <fullName evidence="10">S8 family serine peptidase</fullName>
    </submittedName>
</protein>
<evidence type="ECO:0000256" key="6">
    <source>
        <dbReference type="RuleBase" id="RU003355"/>
    </source>
</evidence>
<feature type="signal peptide" evidence="8">
    <location>
        <begin position="1"/>
        <end position="20"/>
    </location>
</feature>
<feature type="active site" description="Charge relay system" evidence="5">
    <location>
        <position position="78"/>
    </location>
</feature>
<organism evidence="10 11">
    <name type="scientific">Nonomuraea salmonea</name>
    <dbReference type="NCBI Taxonomy" id="46181"/>
    <lineage>
        <taxon>Bacteria</taxon>
        <taxon>Bacillati</taxon>
        <taxon>Actinomycetota</taxon>
        <taxon>Actinomycetes</taxon>
        <taxon>Streptosporangiales</taxon>
        <taxon>Streptosporangiaceae</taxon>
        <taxon>Nonomuraea</taxon>
    </lineage>
</organism>
<keyword evidence="7" id="KW-0472">Membrane</keyword>
<dbReference type="Proteomes" id="UP001589568">
    <property type="component" value="Unassembled WGS sequence"/>
</dbReference>
<keyword evidence="7" id="KW-0812">Transmembrane</keyword>
<keyword evidence="3 5" id="KW-0378">Hydrolase</keyword>
<sequence>MIGRVLLASVLALQASLAPAVQGAAAGSVAGSVAGAAPDCNPPRGQLEVGEPWAQKRLDPKSVWSLSTGAGVPVAVIDTGVDLTHPQLRLAGKADLVGSGYRDCVGHGTAVAGIIGAQYVKGVLFHGVAPGARLLSYKFTDTEQNGDTQLLIKAIKAAADQGAKVINVSSKTLDHPALETAVRYALAKDAVIVAAAGNISRQDGTPSPAYPASYDGVLGVGAAGPEGTLAEFSNTKTPVSVIGPGQDITSTWPGGAYAKGLDGTSYAAPYVAGVAALVRARYPSLDQAQVRRRIIATADGATGAGKGAGMVNPMLAVSAILPFEPANAPVVAPPPPTPLPRSAVTKAPPVDERAIDLAVLVAACAIGLALLVVAMRVVIPMGRRRGWRPGRPT</sequence>
<proteinExistence type="inferred from homology"/>
<dbReference type="Pfam" id="PF00082">
    <property type="entry name" value="Peptidase_S8"/>
    <property type="match status" value="1"/>
</dbReference>
<feature type="active site" description="Charge relay system" evidence="5">
    <location>
        <position position="265"/>
    </location>
</feature>
<dbReference type="InterPro" id="IPR023827">
    <property type="entry name" value="Peptidase_S8_Asp-AS"/>
</dbReference>
<dbReference type="PROSITE" id="PS00137">
    <property type="entry name" value="SUBTILASE_HIS"/>
    <property type="match status" value="1"/>
</dbReference>
<evidence type="ECO:0000256" key="1">
    <source>
        <dbReference type="ARBA" id="ARBA00011073"/>
    </source>
</evidence>
<evidence type="ECO:0000313" key="10">
    <source>
        <dbReference type="EMBL" id="MFB9468806.1"/>
    </source>
</evidence>
<dbReference type="RefSeq" id="WP_364365023.1">
    <property type="nucleotide sequence ID" value="NZ_JBHMCF010000003.1"/>
</dbReference>
<dbReference type="InterPro" id="IPR023828">
    <property type="entry name" value="Peptidase_S8_Ser-AS"/>
</dbReference>
<dbReference type="InterPro" id="IPR050131">
    <property type="entry name" value="Peptidase_S8_subtilisin-like"/>
</dbReference>
<dbReference type="PROSITE" id="PS00138">
    <property type="entry name" value="SUBTILASE_SER"/>
    <property type="match status" value="1"/>
</dbReference>
<keyword evidence="2 5" id="KW-0645">Protease</keyword>
<evidence type="ECO:0000256" key="7">
    <source>
        <dbReference type="SAM" id="Phobius"/>
    </source>
</evidence>
<accession>A0ABV5NEU9</accession>
<dbReference type="Gene3D" id="3.40.50.200">
    <property type="entry name" value="Peptidase S8/S53 domain"/>
    <property type="match status" value="1"/>
</dbReference>
<evidence type="ECO:0000256" key="8">
    <source>
        <dbReference type="SAM" id="SignalP"/>
    </source>
</evidence>
<feature type="domain" description="Peptidase S8/S53" evidence="9">
    <location>
        <begin position="69"/>
        <end position="300"/>
    </location>
</feature>
<feature type="active site" description="Charge relay system" evidence="5">
    <location>
        <position position="107"/>
    </location>
</feature>
<dbReference type="PANTHER" id="PTHR43806">
    <property type="entry name" value="PEPTIDASE S8"/>
    <property type="match status" value="1"/>
</dbReference>
<dbReference type="InterPro" id="IPR036852">
    <property type="entry name" value="Peptidase_S8/S53_dom_sf"/>
</dbReference>
<keyword evidence="8" id="KW-0732">Signal</keyword>
<evidence type="ECO:0000313" key="11">
    <source>
        <dbReference type="Proteomes" id="UP001589568"/>
    </source>
</evidence>
<dbReference type="PROSITE" id="PS00136">
    <property type="entry name" value="SUBTILASE_ASP"/>
    <property type="match status" value="1"/>
</dbReference>
<keyword evidence="7" id="KW-1133">Transmembrane helix</keyword>
<dbReference type="EMBL" id="JBHMCF010000003">
    <property type="protein sequence ID" value="MFB9468806.1"/>
    <property type="molecule type" value="Genomic_DNA"/>
</dbReference>
<gene>
    <name evidence="10" type="ORF">ACFFR3_04770</name>
</gene>
<name>A0ABV5NEU9_9ACTN</name>
<dbReference type="SUPFAM" id="SSF52743">
    <property type="entry name" value="Subtilisin-like"/>
    <property type="match status" value="1"/>
</dbReference>
<comment type="caution">
    <text evidence="10">The sequence shown here is derived from an EMBL/GenBank/DDBJ whole genome shotgun (WGS) entry which is preliminary data.</text>
</comment>
<dbReference type="InterPro" id="IPR022398">
    <property type="entry name" value="Peptidase_S8_His-AS"/>
</dbReference>
<keyword evidence="4 5" id="KW-0720">Serine protease</keyword>
<evidence type="ECO:0000256" key="5">
    <source>
        <dbReference type="PROSITE-ProRule" id="PRU01240"/>
    </source>
</evidence>
<comment type="similarity">
    <text evidence="1 5 6">Belongs to the peptidase S8 family.</text>
</comment>
<feature type="transmembrane region" description="Helical" evidence="7">
    <location>
        <begin position="357"/>
        <end position="379"/>
    </location>
</feature>
<evidence type="ECO:0000259" key="9">
    <source>
        <dbReference type="Pfam" id="PF00082"/>
    </source>
</evidence>
<dbReference type="PANTHER" id="PTHR43806:SF11">
    <property type="entry name" value="CEREVISIN-RELATED"/>
    <property type="match status" value="1"/>
</dbReference>
<feature type="chain" id="PRO_5046909041" evidence="8">
    <location>
        <begin position="21"/>
        <end position="393"/>
    </location>
</feature>